<dbReference type="RefSeq" id="WP_148566324.1">
    <property type="nucleotide sequence ID" value="NZ_RXYA01000004.1"/>
</dbReference>
<dbReference type="InterPro" id="IPR002477">
    <property type="entry name" value="Peptidoglycan-bd-like"/>
</dbReference>
<reference evidence="3" key="1">
    <citation type="submission" date="2019-10" db="EMBL/GenBank/DDBJ databases">
        <authorList>
            <person name="Ross D.E."/>
            <person name="Gulliver D."/>
        </authorList>
    </citation>
    <scope>NUCLEOTIDE SEQUENCE</scope>
    <source>
        <strain evidence="3">DER-2019</strain>
    </source>
</reference>
<dbReference type="InterPro" id="IPR009045">
    <property type="entry name" value="Zn_M74/Hedgehog-like"/>
</dbReference>
<gene>
    <name evidence="3" type="ORF">GH810_03315</name>
</gene>
<feature type="domain" description="Peptidoglycan binding-like" evidence="1">
    <location>
        <begin position="4"/>
        <end position="55"/>
    </location>
</feature>
<keyword evidence="4" id="KW-1185">Reference proteome</keyword>
<proteinExistence type="predicted"/>
<sequence>MYMELIQEALEKAGYSPGAIDDIDGPLTQNAIKMFQADHGLEPDGMVGPLTHTALFQNDMAPVPETPAEVPLDDQQLTPHFNRQAFKCCCEGRYCNGFPAEMNPELLRRLENVRQALDTAIIVTSGVRCPIRNQEVGGIPNSRHLVGAAVDCYVPGLSVHELAAAAEDQGLGVIIYEDEGFCHLEI</sequence>
<organism evidence="3 4">
    <name type="scientific">Acetobacterium paludosum</name>
    <dbReference type="NCBI Taxonomy" id="52693"/>
    <lineage>
        <taxon>Bacteria</taxon>
        <taxon>Bacillati</taxon>
        <taxon>Bacillota</taxon>
        <taxon>Clostridia</taxon>
        <taxon>Eubacteriales</taxon>
        <taxon>Eubacteriaceae</taxon>
        <taxon>Acetobacterium</taxon>
    </lineage>
</organism>
<dbReference type="Pfam" id="PF08291">
    <property type="entry name" value="Peptidase_M15_3"/>
    <property type="match status" value="1"/>
</dbReference>
<dbReference type="Gene3D" id="1.10.101.10">
    <property type="entry name" value="PGBD-like superfamily/PGBD"/>
    <property type="match status" value="1"/>
</dbReference>
<evidence type="ECO:0000313" key="3">
    <source>
        <dbReference type="EMBL" id="MBC3887338.1"/>
    </source>
</evidence>
<dbReference type="EMBL" id="WJBD01000002">
    <property type="protein sequence ID" value="MBC3887338.1"/>
    <property type="molecule type" value="Genomic_DNA"/>
</dbReference>
<dbReference type="SUPFAM" id="SSF47090">
    <property type="entry name" value="PGBD-like"/>
    <property type="match status" value="1"/>
</dbReference>
<dbReference type="AlphaFoldDB" id="A0A923HZD2"/>
<feature type="domain" description="Peptidase M15A C-terminal" evidence="2">
    <location>
        <begin position="80"/>
        <end position="184"/>
    </location>
</feature>
<protein>
    <submittedName>
        <fullName evidence="3">DUF882 domain-containing protein</fullName>
    </submittedName>
</protein>
<dbReference type="InterPro" id="IPR036365">
    <property type="entry name" value="PGBD-like_sf"/>
</dbReference>
<reference evidence="3" key="2">
    <citation type="submission" date="2020-10" db="EMBL/GenBank/DDBJ databases">
        <title>Comparative genomics of the Acetobacterium genus.</title>
        <authorList>
            <person name="Marshall C."/>
            <person name="May H."/>
            <person name="Norman S."/>
        </authorList>
    </citation>
    <scope>NUCLEOTIDE SEQUENCE</scope>
    <source>
        <strain evidence="3">DER-2019</strain>
    </source>
</reference>
<name>A0A923HZD2_9FIRM</name>
<dbReference type="Proteomes" id="UP000616595">
    <property type="component" value="Unassembled WGS sequence"/>
</dbReference>
<evidence type="ECO:0000313" key="4">
    <source>
        <dbReference type="Proteomes" id="UP000616595"/>
    </source>
</evidence>
<dbReference type="SUPFAM" id="SSF55166">
    <property type="entry name" value="Hedgehog/DD-peptidase"/>
    <property type="match status" value="1"/>
</dbReference>
<evidence type="ECO:0000259" key="1">
    <source>
        <dbReference type="Pfam" id="PF01471"/>
    </source>
</evidence>
<accession>A0A923HZD2</accession>
<dbReference type="InterPro" id="IPR013230">
    <property type="entry name" value="Peptidase_M15A_C"/>
</dbReference>
<dbReference type="Gene3D" id="3.30.1380.10">
    <property type="match status" value="1"/>
</dbReference>
<evidence type="ECO:0000259" key="2">
    <source>
        <dbReference type="Pfam" id="PF08291"/>
    </source>
</evidence>
<dbReference type="InterPro" id="IPR036366">
    <property type="entry name" value="PGBDSf"/>
</dbReference>
<dbReference type="OrthoDB" id="5242612at2"/>
<dbReference type="Pfam" id="PF01471">
    <property type="entry name" value="PG_binding_1"/>
    <property type="match status" value="1"/>
</dbReference>
<comment type="caution">
    <text evidence="3">The sequence shown here is derived from an EMBL/GenBank/DDBJ whole genome shotgun (WGS) entry which is preliminary data.</text>
</comment>